<comment type="caution">
    <text evidence="3">The sequence shown here is derived from an EMBL/GenBank/DDBJ whole genome shotgun (WGS) entry which is preliminary data.</text>
</comment>
<dbReference type="OrthoDB" id="3784821at2759"/>
<keyword evidence="4" id="KW-1185">Reference proteome</keyword>
<feature type="transmembrane region" description="Helical" evidence="2">
    <location>
        <begin position="12"/>
        <end position="30"/>
    </location>
</feature>
<keyword evidence="2" id="KW-0812">Transmembrane</keyword>
<evidence type="ECO:0000256" key="1">
    <source>
        <dbReference type="SAM" id="MobiDB-lite"/>
    </source>
</evidence>
<dbReference type="STRING" id="1263082.A0A068RRD4"/>
<dbReference type="AlphaFoldDB" id="A0A068RRD4"/>
<dbReference type="EMBL" id="CBTN010000013">
    <property type="protein sequence ID" value="CDH52529.1"/>
    <property type="molecule type" value="Genomic_DNA"/>
</dbReference>
<sequence>MVRRLSPAGRRLATIMVSGPFVVATSWILYKRVVLGEERRVRDGRPVRPAGVQERDEQQQQQQQLRP</sequence>
<protein>
    <submittedName>
        <fullName evidence="3">Uncharacterized protein</fullName>
    </submittedName>
</protein>
<dbReference type="VEuPathDB" id="FungiDB:LCOR_03992.1"/>
<keyword evidence="2" id="KW-1133">Transmembrane helix</keyword>
<evidence type="ECO:0000256" key="2">
    <source>
        <dbReference type="SAM" id="Phobius"/>
    </source>
</evidence>
<accession>A0A068RRD4</accession>
<organism evidence="3 4">
    <name type="scientific">Lichtheimia corymbifera JMRC:FSU:9682</name>
    <dbReference type="NCBI Taxonomy" id="1263082"/>
    <lineage>
        <taxon>Eukaryota</taxon>
        <taxon>Fungi</taxon>
        <taxon>Fungi incertae sedis</taxon>
        <taxon>Mucoromycota</taxon>
        <taxon>Mucoromycotina</taxon>
        <taxon>Mucoromycetes</taxon>
        <taxon>Mucorales</taxon>
        <taxon>Lichtheimiaceae</taxon>
        <taxon>Lichtheimia</taxon>
    </lineage>
</organism>
<gene>
    <name evidence="3" type="ORF">LCOR_03992.1</name>
</gene>
<evidence type="ECO:0000313" key="3">
    <source>
        <dbReference type="EMBL" id="CDH52529.1"/>
    </source>
</evidence>
<keyword evidence="2" id="KW-0472">Membrane</keyword>
<reference evidence="3" key="1">
    <citation type="submission" date="2013-08" db="EMBL/GenBank/DDBJ databases">
        <title>Gene expansion shapes genome architecture in the human pathogen Lichtheimia corymbifera: an evolutionary genomics analysis in the ancient terrestrial Mucorales (Mucoromycotina).</title>
        <authorList>
            <person name="Schwartze V.U."/>
            <person name="Winter S."/>
            <person name="Shelest E."/>
            <person name="Marcet-Houben M."/>
            <person name="Horn F."/>
            <person name="Wehner S."/>
            <person name="Hoffmann K."/>
            <person name="Riege K."/>
            <person name="Sammeth M."/>
            <person name="Nowrousian M."/>
            <person name="Valiante V."/>
            <person name="Linde J."/>
            <person name="Jacobsen I.D."/>
            <person name="Marz M."/>
            <person name="Brakhage A.A."/>
            <person name="Gabaldon T."/>
            <person name="Bocker S."/>
            <person name="Voigt K."/>
        </authorList>
    </citation>
    <scope>NUCLEOTIDE SEQUENCE [LARGE SCALE GENOMIC DNA]</scope>
    <source>
        <strain evidence="3">FSU 9682</strain>
    </source>
</reference>
<dbReference type="Proteomes" id="UP000027586">
    <property type="component" value="Unassembled WGS sequence"/>
</dbReference>
<proteinExistence type="predicted"/>
<evidence type="ECO:0000313" key="4">
    <source>
        <dbReference type="Proteomes" id="UP000027586"/>
    </source>
</evidence>
<feature type="region of interest" description="Disordered" evidence="1">
    <location>
        <begin position="44"/>
        <end position="67"/>
    </location>
</feature>
<name>A0A068RRD4_9FUNG</name>